<evidence type="ECO:0000256" key="1">
    <source>
        <dbReference type="SAM" id="Phobius"/>
    </source>
</evidence>
<dbReference type="PANTHER" id="PTHR19353:SF73">
    <property type="entry name" value="FATTY ACID DESATURASE"/>
    <property type="match status" value="1"/>
</dbReference>
<keyword evidence="1" id="KW-0472">Membrane</keyword>
<keyword evidence="3" id="KW-0560">Oxidoreductase</keyword>
<dbReference type="RefSeq" id="WP_377473552.1">
    <property type="nucleotide sequence ID" value="NZ_JBHLWN010000105.1"/>
</dbReference>
<dbReference type="PANTHER" id="PTHR19353">
    <property type="entry name" value="FATTY ACID DESATURASE 2"/>
    <property type="match status" value="1"/>
</dbReference>
<accession>A0ABV6DTB6</accession>
<dbReference type="CDD" id="cd03507">
    <property type="entry name" value="Delta12-FADS-like"/>
    <property type="match status" value="1"/>
</dbReference>
<feature type="transmembrane region" description="Helical" evidence="1">
    <location>
        <begin position="21"/>
        <end position="42"/>
    </location>
</feature>
<feature type="transmembrane region" description="Helical" evidence="1">
    <location>
        <begin position="181"/>
        <end position="202"/>
    </location>
</feature>
<dbReference type="InterPro" id="IPR012171">
    <property type="entry name" value="Fatty_acid_desaturase"/>
</dbReference>
<dbReference type="Pfam" id="PF00487">
    <property type="entry name" value="FA_desaturase"/>
    <property type="match status" value="1"/>
</dbReference>
<reference evidence="3 4" key="1">
    <citation type="submission" date="2024-09" db="EMBL/GenBank/DDBJ databases">
        <authorList>
            <person name="Sun Q."/>
            <person name="Mori K."/>
        </authorList>
    </citation>
    <scope>NUCLEOTIDE SEQUENCE [LARGE SCALE GENOMIC DNA]</scope>
    <source>
        <strain evidence="3 4">CCM 7759</strain>
    </source>
</reference>
<proteinExistence type="predicted"/>
<feature type="transmembrane region" description="Helical" evidence="1">
    <location>
        <begin position="48"/>
        <end position="71"/>
    </location>
</feature>
<keyword evidence="1" id="KW-0812">Transmembrane</keyword>
<gene>
    <name evidence="3" type="ORF">ACFFK0_26285</name>
</gene>
<keyword evidence="1" id="KW-1133">Transmembrane helix</keyword>
<protein>
    <submittedName>
        <fullName evidence="3">Fatty acid desaturase</fullName>
        <ecNumber evidence="3">1.14.19.-</ecNumber>
    </submittedName>
</protein>
<comment type="caution">
    <text evidence="3">The sequence shown here is derived from an EMBL/GenBank/DDBJ whole genome shotgun (WGS) entry which is preliminary data.</text>
</comment>
<feature type="transmembrane region" description="Helical" evidence="1">
    <location>
        <begin position="208"/>
        <end position="226"/>
    </location>
</feature>
<evidence type="ECO:0000313" key="3">
    <source>
        <dbReference type="EMBL" id="MFC0215911.1"/>
    </source>
</evidence>
<feature type="transmembrane region" description="Helical" evidence="1">
    <location>
        <begin position="83"/>
        <end position="101"/>
    </location>
</feature>
<organism evidence="3 4">
    <name type="scientific">Paenibacillus chartarius</name>
    <dbReference type="NCBI Taxonomy" id="747481"/>
    <lineage>
        <taxon>Bacteria</taxon>
        <taxon>Bacillati</taxon>
        <taxon>Bacillota</taxon>
        <taxon>Bacilli</taxon>
        <taxon>Bacillales</taxon>
        <taxon>Paenibacillaceae</taxon>
        <taxon>Paenibacillus</taxon>
    </lineage>
</organism>
<dbReference type="GO" id="GO:0016491">
    <property type="term" value="F:oxidoreductase activity"/>
    <property type="evidence" value="ECO:0007669"/>
    <property type="project" value="UniProtKB-KW"/>
</dbReference>
<dbReference type="EC" id="1.14.19.-" evidence="3"/>
<evidence type="ECO:0000313" key="4">
    <source>
        <dbReference type="Proteomes" id="UP001589776"/>
    </source>
</evidence>
<dbReference type="EMBL" id="JBHLWN010000105">
    <property type="protein sequence ID" value="MFC0215911.1"/>
    <property type="molecule type" value="Genomic_DNA"/>
</dbReference>
<feature type="transmembrane region" description="Helical" evidence="1">
    <location>
        <begin position="148"/>
        <end position="169"/>
    </location>
</feature>
<keyword evidence="4" id="KW-1185">Reference proteome</keyword>
<feature type="domain" description="Fatty acid desaturase" evidence="2">
    <location>
        <begin position="53"/>
        <end position="291"/>
    </location>
</feature>
<dbReference type="InterPro" id="IPR005804">
    <property type="entry name" value="FA_desaturase_dom"/>
</dbReference>
<dbReference type="Proteomes" id="UP001589776">
    <property type="component" value="Unassembled WGS sequence"/>
</dbReference>
<name>A0ABV6DTB6_9BACL</name>
<sequence length="354" mass="40813">MSDSRIKHLKHSMTPYEKTNVKASVMQIANTIVPFIGLWYVAYLLLDVSYVLTFLVAVVAACFNVRTFILFHDCCHQSFFRSRLANGILGTITGILTLVPYEQWKWSHTIHHATSGNLDKRGTGDMWVMTVEEYAEAPLLRRIAYRLYRHPLVLFGLGPVAVFLIQYRFNRKQARRKERMNTYLTNLGIVLLYAGLCALIGWKAFVLVQAPIFYISGLLGFWLFYVQHQFEDSYFENEDEWSYVQAAVEGSSYYKLPAVLQWLTGNIGFHHVHHLSPKIPNYNLELAHESVPSLQKATTITVKSSLKSLRFRLWDEQTKTFVTFKEGMRLSRTRRKENATSCNSGIKFHAKIPG</sequence>
<evidence type="ECO:0000259" key="2">
    <source>
        <dbReference type="Pfam" id="PF00487"/>
    </source>
</evidence>